<dbReference type="AlphaFoldDB" id="W5SW83"/>
<gene>
    <name evidence="1" type="ORF">BCO_0900041</name>
</gene>
<geneLocation type="plasmid" evidence="1">
    <name>unnamed</name>
</geneLocation>
<protein>
    <submittedName>
        <fullName evidence="1">Uncharacterized protein</fullName>
    </submittedName>
</protein>
<dbReference type="HOGENOM" id="CLU_1329818_0_0_12"/>
<accession>W5SW83</accession>
<sequence length="206" mass="23665">MILVLMLLLLSVISCDSSGSSKDDGTESATGPADKFVNVLDLPAGDQAYTYDTIYDEFVNVEDDVVENYYLNSRRVRRICNILTNPNIGKRDKYKIYTDSDALDIMRDLCYNRVRAVTTKIANFYSTYRRVYSIVKDKINDADFREMLLSRFKSTKNDYELVLKDLFISFDSAGMSVSTLIDRIFCQTYLSISKLWATMDQVLVFL</sequence>
<dbReference type="EMBL" id="CP005747">
    <property type="protein sequence ID" value="AHH11195.1"/>
    <property type="molecule type" value="Genomic_DNA"/>
</dbReference>
<dbReference type="NCBIfam" id="NF047534">
    <property type="entry name" value="lipo_BTA121_dup"/>
    <property type="match status" value="1"/>
</dbReference>
<keyword evidence="1" id="KW-0614">Plasmid</keyword>
<proteinExistence type="predicted"/>
<organism evidence="1">
    <name type="scientific">Borrelia coriaceae ATCC 43381</name>
    <dbReference type="NCBI Taxonomy" id="1408429"/>
    <lineage>
        <taxon>Bacteria</taxon>
        <taxon>Pseudomonadati</taxon>
        <taxon>Spirochaetota</taxon>
        <taxon>Spirochaetia</taxon>
        <taxon>Spirochaetales</taxon>
        <taxon>Borreliaceae</taxon>
        <taxon>Borrelia</taxon>
    </lineage>
</organism>
<evidence type="ECO:0000313" key="1">
    <source>
        <dbReference type="EMBL" id="AHH11195.1"/>
    </source>
</evidence>
<reference evidence="1" key="1">
    <citation type="submission" date="2013-04" db="EMBL/GenBank/DDBJ databases">
        <title>Comparative Genomics of Relapsing Fever Spirochetes.</title>
        <authorList>
            <person name="Schwan T.G."/>
            <person name="Raffel S.J."/>
            <person name="Porcella S.F."/>
            <person name="Martens C.A."/>
            <person name="Bruno D.P."/>
            <person name="Ricklefs S.M."/>
            <person name="Barbian K.B."/>
        </authorList>
    </citation>
    <scope>NUCLEOTIDE SEQUENCE</scope>
    <source>
        <strain evidence="1">Co53</strain>
        <plasmid evidence="1">unnamed</plasmid>
    </source>
</reference>
<name>W5SW83_9SPIR</name>